<proteinExistence type="predicted"/>
<dbReference type="Gene3D" id="3.40.50.1820">
    <property type="entry name" value="alpha/beta hydrolase"/>
    <property type="match status" value="1"/>
</dbReference>
<dbReference type="PROSITE" id="PS51257">
    <property type="entry name" value="PROKAR_LIPOPROTEIN"/>
    <property type="match status" value="1"/>
</dbReference>
<keyword evidence="3" id="KW-1185">Reference proteome</keyword>
<dbReference type="Proteomes" id="UP000831327">
    <property type="component" value="Chromosome"/>
</dbReference>
<dbReference type="RefSeq" id="WP_244407373.1">
    <property type="nucleotide sequence ID" value="NZ_AP025637.1"/>
</dbReference>
<sequence length="490" mass="52359">MNTASRRALLLGATATLAACAREPVADLALLYNPAAQHHDIDRNPIIVIPGLLGSRLRDPASGRIVWGAFDGNAADPGTADGARLVALPFTDMMNTPGSAVAADGVLDRVRIRIAGIPIALQAYAEILSTLGVGGYRDEALGLGGQVDYGRDHFTCFQFAYDWRQDNVVNARRLMAFMREKRAFVQGEYARRYGMRDAPVKFDIVAHSMGGIVARYAMMYGGADLLANGALPPLTWEGAAMMGRVIQVGTPNGGSLDGFRVLVDGRDFGSPIVPRYSPAILGTMPSLYQLLPRSRARPVVLAGTDTALDIHDPAVWQRMGWGIAKPGIDADLAQLMPDVGSAGERRSIAIALQARLLARARAFAAAMDRPATIPPGTELMVVAGDAMPTTVRYAANATDGSIVVAATAPGDGLVLRDSAMLDARQGQDPAARGPAVVTPMDVRRALFLPREHLEITRDPTFRNNILYWLLEEPRSGVTPAGRTAPAPPRR</sequence>
<dbReference type="SUPFAM" id="SSF53474">
    <property type="entry name" value="alpha/beta-Hydrolases"/>
    <property type="match status" value="1"/>
</dbReference>
<evidence type="ECO:0008006" key="4">
    <source>
        <dbReference type="Google" id="ProtNLM"/>
    </source>
</evidence>
<accession>A0ABM7Y5H4</accession>
<feature type="signal peptide" evidence="1">
    <location>
        <begin position="1"/>
        <end position="21"/>
    </location>
</feature>
<evidence type="ECO:0000313" key="2">
    <source>
        <dbReference type="EMBL" id="BDG73133.1"/>
    </source>
</evidence>
<dbReference type="PANTHER" id="PTHR11440">
    <property type="entry name" value="LECITHIN-CHOLESTEROL ACYLTRANSFERASE-RELATED"/>
    <property type="match status" value="1"/>
</dbReference>
<dbReference type="EMBL" id="AP025637">
    <property type="protein sequence ID" value="BDG73133.1"/>
    <property type="molecule type" value="Genomic_DNA"/>
</dbReference>
<gene>
    <name evidence="2" type="ORF">Rmf_30620</name>
</gene>
<protein>
    <recommendedName>
        <fullName evidence="4">Lecithin:cholesterol acyltransferase</fullName>
    </recommendedName>
</protein>
<reference evidence="2 3" key="1">
    <citation type="journal article" date="2016" name="Microbes Environ.">
        <title>Phylogenetically diverse aerobic anoxygenic phototrophic bacteria isolated from epilithic biofilms in Tama river, Japan.</title>
        <authorList>
            <person name="Hirose S."/>
            <person name="Matsuura K."/>
            <person name="Haruta S."/>
        </authorList>
    </citation>
    <scope>NUCLEOTIDE SEQUENCE [LARGE SCALE GENOMIC DNA]</scope>
    <source>
        <strain evidence="2 3">S08</strain>
    </source>
</reference>
<dbReference type="InterPro" id="IPR003386">
    <property type="entry name" value="LACT/PDAT_acylTrfase"/>
</dbReference>
<name>A0ABM7Y5H4_9PROT</name>
<evidence type="ECO:0000313" key="3">
    <source>
        <dbReference type="Proteomes" id="UP000831327"/>
    </source>
</evidence>
<evidence type="ECO:0000256" key="1">
    <source>
        <dbReference type="SAM" id="SignalP"/>
    </source>
</evidence>
<feature type="chain" id="PRO_5045233711" description="Lecithin:cholesterol acyltransferase" evidence="1">
    <location>
        <begin position="22"/>
        <end position="490"/>
    </location>
</feature>
<organism evidence="2 3">
    <name type="scientific">Roseomonas fluvialis</name>
    <dbReference type="NCBI Taxonomy" id="1750527"/>
    <lineage>
        <taxon>Bacteria</taxon>
        <taxon>Pseudomonadati</taxon>
        <taxon>Pseudomonadota</taxon>
        <taxon>Alphaproteobacteria</taxon>
        <taxon>Acetobacterales</taxon>
        <taxon>Roseomonadaceae</taxon>
        <taxon>Roseomonas</taxon>
    </lineage>
</organism>
<dbReference type="Pfam" id="PF02450">
    <property type="entry name" value="LCAT"/>
    <property type="match status" value="1"/>
</dbReference>
<dbReference type="InterPro" id="IPR029058">
    <property type="entry name" value="AB_hydrolase_fold"/>
</dbReference>
<keyword evidence="1" id="KW-0732">Signal</keyword>